<evidence type="ECO:0000313" key="4">
    <source>
        <dbReference type="Proteomes" id="UP000002051"/>
    </source>
</evidence>
<reference evidence="2 4" key="1">
    <citation type="journal article" date="2011" name="Nature">
        <title>The Medicago genome provides insight into the evolution of rhizobial symbioses.</title>
        <authorList>
            <person name="Young N.D."/>
            <person name="Debelle F."/>
            <person name="Oldroyd G.E."/>
            <person name="Geurts R."/>
            <person name="Cannon S.B."/>
            <person name="Udvardi M.K."/>
            <person name="Benedito V.A."/>
            <person name="Mayer K.F."/>
            <person name="Gouzy J."/>
            <person name="Schoof H."/>
            <person name="Van de Peer Y."/>
            <person name="Proost S."/>
            <person name="Cook D.R."/>
            <person name="Meyers B.C."/>
            <person name="Spannagl M."/>
            <person name="Cheung F."/>
            <person name="De Mita S."/>
            <person name="Krishnakumar V."/>
            <person name="Gundlach H."/>
            <person name="Zhou S."/>
            <person name="Mudge J."/>
            <person name="Bharti A.K."/>
            <person name="Murray J.D."/>
            <person name="Naoumkina M.A."/>
            <person name="Rosen B."/>
            <person name="Silverstein K.A."/>
            <person name="Tang H."/>
            <person name="Rombauts S."/>
            <person name="Zhao P.X."/>
            <person name="Zhou P."/>
            <person name="Barbe V."/>
            <person name="Bardou P."/>
            <person name="Bechner M."/>
            <person name="Bellec A."/>
            <person name="Berger A."/>
            <person name="Berges H."/>
            <person name="Bidwell S."/>
            <person name="Bisseling T."/>
            <person name="Choisne N."/>
            <person name="Couloux A."/>
            <person name="Denny R."/>
            <person name="Deshpande S."/>
            <person name="Dai X."/>
            <person name="Doyle J.J."/>
            <person name="Dudez A.M."/>
            <person name="Farmer A.D."/>
            <person name="Fouteau S."/>
            <person name="Franken C."/>
            <person name="Gibelin C."/>
            <person name="Gish J."/>
            <person name="Goldstein S."/>
            <person name="Gonzalez A.J."/>
            <person name="Green P.J."/>
            <person name="Hallab A."/>
            <person name="Hartog M."/>
            <person name="Hua A."/>
            <person name="Humphray S.J."/>
            <person name="Jeong D.H."/>
            <person name="Jing Y."/>
            <person name="Jocker A."/>
            <person name="Kenton S.M."/>
            <person name="Kim D.J."/>
            <person name="Klee K."/>
            <person name="Lai H."/>
            <person name="Lang C."/>
            <person name="Lin S."/>
            <person name="Macmil S.L."/>
            <person name="Magdelenat G."/>
            <person name="Matthews L."/>
            <person name="McCorrison J."/>
            <person name="Monaghan E.L."/>
            <person name="Mun J.H."/>
            <person name="Najar F.Z."/>
            <person name="Nicholson C."/>
            <person name="Noirot C."/>
            <person name="O'Bleness M."/>
            <person name="Paule C.R."/>
            <person name="Poulain J."/>
            <person name="Prion F."/>
            <person name="Qin B."/>
            <person name="Qu C."/>
            <person name="Retzel E.F."/>
            <person name="Riddle C."/>
            <person name="Sallet E."/>
            <person name="Samain S."/>
            <person name="Samson N."/>
            <person name="Sanders I."/>
            <person name="Saurat O."/>
            <person name="Scarpelli C."/>
            <person name="Schiex T."/>
            <person name="Segurens B."/>
            <person name="Severin A.J."/>
            <person name="Sherrier D.J."/>
            <person name="Shi R."/>
            <person name="Sims S."/>
            <person name="Singer S.R."/>
            <person name="Sinharoy S."/>
            <person name="Sterck L."/>
            <person name="Viollet A."/>
            <person name="Wang B.B."/>
            <person name="Wang K."/>
            <person name="Wang M."/>
            <person name="Wang X."/>
            <person name="Warfsmann J."/>
            <person name="Weissenbach J."/>
            <person name="White D.D."/>
            <person name="White J.D."/>
            <person name="Wiley G.B."/>
            <person name="Wincker P."/>
            <person name="Xing Y."/>
            <person name="Yang L."/>
            <person name="Yao Z."/>
            <person name="Ying F."/>
            <person name="Zhai J."/>
            <person name="Zhou L."/>
            <person name="Zuber A."/>
            <person name="Denarie J."/>
            <person name="Dixon R.A."/>
            <person name="May G.D."/>
            <person name="Schwartz D.C."/>
            <person name="Rogers J."/>
            <person name="Quetier F."/>
            <person name="Town C.D."/>
            <person name="Roe B.A."/>
        </authorList>
    </citation>
    <scope>NUCLEOTIDE SEQUENCE [LARGE SCALE GENOMIC DNA]</scope>
    <source>
        <strain evidence="2">A17</strain>
        <strain evidence="3 4">cv. Jemalong A17</strain>
    </source>
</reference>
<dbReference type="EnsemblPlants" id="AES86639">
    <property type="protein sequence ID" value="AES86639"/>
    <property type="gene ID" value="MTR_4g012410"/>
</dbReference>
<keyword evidence="1" id="KW-1133">Transmembrane helix</keyword>
<evidence type="ECO:0000256" key="1">
    <source>
        <dbReference type="SAM" id="Phobius"/>
    </source>
</evidence>
<dbReference type="PROSITE" id="PS51257">
    <property type="entry name" value="PROKAR_LIPOPROTEIN"/>
    <property type="match status" value="1"/>
</dbReference>
<gene>
    <name evidence="2" type="ordered locus">MTR_4g012410</name>
</gene>
<proteinExistence type="predicted"/>
<dbReference type="HOGENOM" id="CLU_1706912_0_0_1"/>
<accession>G7JI73</accession>
<dbReference type="EMBL" id="CM001220">
    <property type="protein sequence ID" value="AES86639.1"/>
    <property type="molecule type" value="Genomic_DNA"/>
</dbReference>
<organism evidence="2 4">
    <name type="scientific">Medicago truncatula</name>
    <name type="common">Barrel medic</name>
    <name type="synonym">Medicago tribuloides</name>
    <dbReference type="NCBI Taxonomy" id="3880"/>
    <lineage>
        <taxon>Eukaryota</taxon>
        <taxon>Viridiplantae</taxon>
        <taxon>Streptophyta</taxon>
        <taxon>Embryophyta</taxon>
        <taxon>Tracheophyta</taxon>
        <taxon>Spermatophyta</taxon>
        <taxon>Magnoliopsida</taxon>
        <taxon>eudicotyledons</taxon>
        <taxon>Gunneridae</taxon>
        <taxon>Pentapetalae</taxon>
        <taxon>rosids</taxon>
        <taxon>fabids</taxon>
        <taxon>Fabales</taxon>
        <taxon>Fabaceae</taxon>
        <taxon>Papilionoideae</taxon>
        <taxon>50 kb inversion clade</taxon>
        <taxon>NPAAA clade</taxon>
        <taxon>Hologalegina</taxon>
        <taxon>IRL clade</taxon>
        <taxon>Trifolieae</taxon>
        <taxon>Medicago</taxon>
    </lineage>
</organism>
<reference evidence="2 4" key="2">
    <citation type="journal article" date="2014" name="BMC Genomics">
        <title>An improved genome release (version Mt4.0) for the model legume Medicago truncatula.</title>
        <authorList>
            <person name="Tang H."/>
            <person name="Krishnakumar V."/>
            <person name="Bidwell S."/>
            <person name="Rosen B."/>
            <person name="Chan A."/>
            <person name="Zhou S."/>
            <person name="Gentzbittel L."/>
            <person name="Childs K.L."/>
            <person name="Yandell M."/>
            <person name="Gundlach H."/>
            <person name="Mayer K.F."/>
            <person name="Schwartz D.C."/>
            <person name="Town C.D."/>
        </authorList>
    </citation>
    <scope>GENOME REANNOTATION</scope>
    <source>
        <strain evidence="3 4">cv. Jemalong A17</strain>
    </source>
</reference>
<keyword evidence="1 2" id="KW-0812">Transmembrane</keyword>
<keyword evidence="1" id="KW-0472">Membrane</keyword>
<reference evidence="3" key="3">
    <citation type="submission" date="2015-04" db="UniProtKB">
        <authorList>
            <consortium name="EnsemblPlants"/>
        </authorList>
    </citation>
    <scope>IDENTIFICATION</scope>
    <source>
        <strain evidence="3">cv. Jemalong A17</strain>
    </source>
</reference>
<dbReference type="AlphaFoldDB" id="G7JI73"/>
<feature type="transmembrane region" description="Helical" evidence="1">
    <location>
        <begin position="12"/>
        <end position="31"/>
    </location>
</feature>
<sequence>MKIVKINMMQVYALGFWTCGCVSLIYVSSPFSNKRNDKGKLVVMPTRSPPIKSKEKGKEVVIYVSRTPTNMKDKRKETLLQFYAKGVCAPLEDSMVPNRAANWSQKRSPRIGSPVDVRLIPPYRSIALLVNVFLKVYILNSLSNRIAIRFHIGT</sequence>
<evidence type="ECO:0000313" key="2">
    <source>
        <dbReference type="EMBL" id="AES86639.1"/>
    </source>
</evidence>
<dbReference type="PaxDb" id="3880-AES86639"/>
<dbReference type="Proteomes" id="UP000002051">
    <property type="component" value="Chromosome 4"/>
</dbReference>
<protein>
    <submittedName>
        <fullName evidence="2">Transmembrane protein, putative</fullName>
    </submittedName>
</protein>
<evidence type="ECO:0000313" key="3">
    <source>
        <dbReference type="EnsemblPlants" id="AES86639"/>
    </source>
</evidence>
<keyword evidence="4" id="KW-1185">Reference proteome</keyword>
<name>G7JI73_MEDTR</name>